<evidence type="ECO:0000313" key="3">
    <source>
        <dbReference type="Proteomes" id="UP000429958"/>
    </source>
</evidence>
<evidence type="ECO:0000259" key="1">
    <source>
        <dbReference type="Pfam" id="PF21757"/>
    </source>
</evidence>
<keyword evidence="3" id="KW-1185">Reference proteome</keyword>
<feature type="domain" description="DUF6870" evidence="1">
    <location>
        <begin position="11"/>
        <end position="70"/>
    </location>
</feature>
<dbReference type="EMBL" id="VUMD01000004">
    <property type="protein sequence ID" value="MSS36042.1"/>
    <property type="molecule type" value="Genomic_DNA"/>
</dbReference>
<dbReference type="InterPro" id="IPR049222">
    <property type="entry name" value="DUF6870"/>
</dbReference>
<organism evidence="2 3">
    <name type="scientific">Clostridium porci</name>
    <dbReference type="NCBI Taxonomy" id="2605778"/>
    <lineage>
        <taxon>Bacteria</taxon>
        <taxon>Bacillati</taxon>
        <taxon>Bacillota</taxon>
        <taxon>Clostridia</taxon>
        <taxon>Eubacteriales</taxon>
        <taxon>Clostridiaceae</taxon>
        <taxon>Clostridium</taxon>
    </lineage>
</organism>
<dbReference type="Proteomes" id="UP000429958">
    <property type="component" value="Unassembled WGS sequence"/>
</dbReference>
<sequence>MQSTQDELRNHADELVDIREISVDKDLPKEERIAAFIRQIKNPYRFRCGEFVVNACFAGNGVTLEECLQGILR</sequence>
<name>A0A7X2NJL8_9CLOT</name>
<proteinExistence type="predicted"/>
<dbReference type="Pfam" id="PF21757">
    <property type="entry name" value="DUF6870"/>
    <property type="match status" value="1"/>
</dbReference>
<gene>
    <name evidence="2" type="ORF">FYJ39_05495</name>
</gene>
<evidence type="ECO:0000313" key="2">
    <source>
        <dbReference type="EMBL" id="MSS36042.1"/>
    </source>
</evidence>
<dbReference type="AlphaFoldDB" id="A0A7X2NJL8"/>
<protein>
    <recommendedName>
        <fullName evidence="1">DUF6870 domain-containing protein</fullName>
    </recommendedName>
</protein>
<accession>A0A7X2NJL8</accession>
<reference evidence="2 3" key="1">
    <citation type="submission" date="2019-08" db="EMBL/GenBank/DDBJ databases">
        <title>In-depth cultivation of the pig gut microbiome towards novel bacterial diversity and tailored functional studies.</title>
        <authorList>
            <person name="Wylensek D."/>
            <person name="Hitch T.C.A."/>
            <person name="Clavel T."/>
        </authorList>
    </citation>
    <scope>NUCLEOTIDE SEQUENCE [LARGE SCALE GENOMIC DNA]</scope>
    <source>
        <strain evidence="2 3">WCA-389-WT-23D1</strain>
    </source>
</reference>
<comment type="caution">
    <text evidence="2">The sequence shown here is derived from an EMBL/GenBank/DDBJ whole genome shotgun (WGS) entry which is preliminary data.</text>
</comment>